<keyword evidence="2" id="KW-1015">Disulfide bond</keyword>
<dbReference type="GO" id="GO:0052689">
    <property type="term" value="F:carboxylic ester hydrolase activity"/>
    <property type="evidence" value="ECO:0007669"/>
    <property type="project" value="UniProtKB-ARBA"/>
</dbReference>
<protein>
    <submittedName>
        <fullName evidence="5">Hydrolase</fullName>
    </submittedName>
</protein>
<dbReference type="Pfam" id="PF01083">
    <property type="entry name" value="Cutinase"/>
    <property type="match status" value="1"/>
</dbReference>
<keyword evidence="1 5" id="KW-0378">Hydrolase</keyword>
<sequence>MFSLAFSSLGLFGAMVFAQDRCDAPYPNVYCNTTEILAYQYDDCTPYHVFVARGSDEPYPGRLGNITSEICKGIGNDDCSFESIEYPAKSTAWGVDEWCKSAGKGAANGQAQVKAYAEKCSDSKLILLGYSQGASVTQDILGGGGGQVFECTQDTNPALNRSTSPGANVVAAVTFGAVVRSKNQNFTVGEGVNYDGTHARAPEHLEALQRYSNVFLDYCHYGDPICAVGSEPANVTAHLDYFLEHNEEVSKWVVGKAKGKAVNVSSQSTASKGLTPAEATVGAETPVSTGTLATGSSTARASQTSSASNNGSTGAGNIHSAGDYVASIMIIFGTTLFSVVLL</sequence>
<evidence type="ECO:0000256" key="2">
    <source>
        <dbReference type="ARBA" id="ARBA00023157"/>
    </source>
</evidence>
<accession>A0A163LZZ4</accession>
<dbReference type="PANTHER" id="PTHR33630:SF13">
    <property type="entry name" value="ACETYLXYLAN ESTERASE"/>
    <property type="match status" value="1"/>
</dbReference>
<dbReference type="InterPro" id="IPR029058">
    <property type="entry name" value="AB_hydrolase_fold"/>
</dbReference>
<dbReference type="EMBL" id="JYNV01000026">
    <property type="protein sequence ID" value="KZM28274.1"/>
    <property type="molecule type" value="Genomic_DNA"/>
</dbReference>
<dbReference type="SMART" id="SM01110">
    <property type="entry name" value="Cutinase"/>
    <property type="match status" value="1"/>
</dbReference>
<evidence type="ECO:0000256" key="3">
    <source>
        <dbReference type="SAM" id="MobiDB-lite"/>
    </source>
</evidence>
<evidence type="ECO:0000313" key="5">
    <source>
        <dbReference type="EMBL" id="KZM28274.1"/>
    </source>
</evidence>
<dbReference type="Gene3D" id="3.40.50.1820">
    <property type="entry name" value="alpha/beta hydrolase"/>
    <property type="match status" value="1"/>
</dbReference>
<comment type="caution">
    <text evidence="5">The sequence shown here is derived from an EMBL/GenBank/DDBJ whole genome shotgun (WGS) entry which is preliminary data.</text>
</comment>
<evidence type="ECO:0000256" key="1">
    <source>
        <dbReference type="ARBA" id="ARBA00022801"/>
    </source>
</evidence>
<proteinExistence type="predicted"/>
<dbReference type="OrthoDB" id="2586582at2759"/>
<feature type="signal peptide" evidence="4">
    <location>
        <begin position="1"/>
        <end position="18"/>
    </location>
</feature>
<organism evidence="5 6">
    <name type="scientific">Didymella rabiei</name>
    <name type="common">Chickpea ascochyta blight fungus</name>
    <name type="synonym">Mycosphaerella rabiei</name>
    <dbReference type="NCBI Taxonomy" id="5454"/>
    <lineage>
        <taxon>Eukaryota</taxon>
        <taxon>Fungi</taxon>
        <taxon>Dikarya</taxon>
        <taxon>Ascomycota</taxon>
        <taxon>Pezizomycotina</taxon>
        <taxon>Dothideomycetes</taxon>
        <taxon>Pleosporomycetidae</taxon>
        <taxon>Pleosporales</taxon>
        <taxon>Pleosporineae</taxon>
        <taxon>Didymellaceae</taxon>
        <taxon>Ascochyta</taxon>
    </lineage>
</organism>
<dbReference type="SUPFAM" id="SSF53474">
    <property type="entry name" value="alpha/beta-Hydrolases"/>
    <property type="match status" value="1"/>
</dbReference>
<dbReference type="AlphaFoldDB" id="A0A163LZZ4"/>
<feature type="compositionally biased region" description="Low complexity" evidence="3">
    <location>
        <begin position="288"/>
        <end position="313"/>
    </location>
</feature>
<feature type="region of interest" description="Disordered" evidence="3">
    <location>
        <begin position="265"/>
        <end position="313"/>
    </location>
</feature>
<name>A0A163LZZ4_DIDRA</name>
<dbReference type="PANTHER" id="PTHR33630">
    <property type="entry name" value="CUTINASE RV1984C-RELATED-RELATED"/>
    <property type="match status" value="1"/>
</dbReference>
<dbReference type="InterPro" id="IPR000675">
    <property type="entry name" value="Cutinase/axe"/>
</dbReference>
<evidence type="ECO:0000256" key="4">
    <source>
        <dbReference type="SAM" id="SignalP"/>
    </source>
</evidence>
<keyword evidence="6" id="KW-1185">Reference proteome</keyword>
<feature type="chain" id="PRO_5043713760" evidence="4">
    <location>
        <begin position="19"/>
        <end position="342"/>
    </location>
</feature>
<reference evidence="5 6" key="1">
    <citation type="journal article" date="2016" name="Sci. Rep.">
        <title>Draft genome sequencing and secretome analysis of fungal phytopathogen Ascochyta rabiei provides insight into the necrotrophic effector repertoire.</title>
        <authorList>
            <person name="Verma S."/>
            <person name="Gazara R.K."/>
            <person name="Nizam S."/>
            <person name="Parween S."/>
            <person name="Chattopadhyay D."/>
            <person name="Verma P.K."/>
        </authorList>
    </citation>
    <scope>NUCLEOTIDE SEQUENCE [LARGE SCALE GENOMIC DNA]</scope>
    <source>
        <strain evidence="5 6">ArDII</strain>
    </source>
</reference>
<dbReference type="Proteomes" id="UP000076837">
    <property type="component" value="Unassembled WGS sequence"/>
</dbReference>
<keyword evidence="4" id="KW-0732">Signal</keyword>
<evidence type="ECO:0000313" key="6">
    <source>
        <dbReference type="Proteomes" id="UP000076837"/>
    </source>
</evidence>
<gene>
    <name evidence="5" type="ORF">ST47_g582</name>
</gene>